<organism evidence="2 3">
    <name type="scientific">Phellinidium pouzarii</name>
    <dbReference type="NCBI Taxonomy" id="167371"/>
    <lineage>
        <taxon>Eukaryota</taxon>
        <taxon>Fungi</taxon>
        <taxon>Dikarya</taxon>
        <taxon>Basidiomycota</taxon>
        <taxon>Agaricomycotina</taxon>
        <taxon>Agaricomycetes</taxon>
        <taxon>Hymenochaetales</taxon>
        <taxon>Hymenochaetaceae</taxon>
        <taxon>Phellinidium</taxon>
    </lineage>
</organism>
<feature type="compositionally biased region" description="Basic and acidic residues" evidence="1">
    <location>
        <begin position="669"/>
        <end position="679"/>
    </location>
</feature>
<dbReference type="AlphaFoldDB" id="A0A4S4KZL9"/>
<dbReference type="Proteomes" id="UP000308199">
    <property type="component" value="Unassembled WGS sequence"/>
</dbReference>
<dbReference type="OrthoDB" id="5599613at2759"/>
<evidence type="ECO:0000313" key="3">
    <source>
        <dbReference type="Proteomes" id="UP000308199"/>
    </source>
</evidence>
<proteinExistence type="predicted"/>
<feature type="region of interest" description="Disordered" evidence="1">
    <location>
        <begin position="33"/>
        <end position="54"/>
    </location>
</feature>
<keyword evidence="3" id="KW-1185">Reference proteome</keyword>
<gene>
    <name evidence="2" type="ORF">EW145_g5543</name>
</gene>
<accession>A0A4S4KZL9</accession>
<protein>
    <submittedName>
        <fullName evidence="2">Uncharacterized protein</fullName>
    </submittedName>
</protein>
<evidence type="ECO:0000313" key="2">
    <source>
        <dbReference type="EMBL" id="THH04409.1"/>
    </source>
</evidence>
<feature type="region of interest" description="Disordered" evidence="1">
    <location>
        <begin position="179"/>
        <end position="206"/>
    </location>
</feature>
<sequence>MPIPEVEIPLALDSNLKTAEFIANIRANAFAAMSSPDDDEKVAQELSSLSESDSELESEPLNFFCLAKSKGPVTKTSQVSMSTDFTALGQIFSSPLTDIDEVDRRTRHSKRNLPSPTPSSSRTRRVPNKRPSILTIPPPPRKKRPTDPFSKLLKEKAEEEKFAPLRKSLLDFTLDLTDEDDEDENSASVSKRKRRLGSLHTSDEGDIDNVVDETARTRLLGMDDDGKLGRIIDDDRAENGKGKEKGSILGVPFFKTASDADMEIDRSEFVFPSLEGISEDPLMDLLKSCVDAKDTNGAAVVLGCSVFSMPSFSLSCGFLSWLFEVSLFSQGHLARSSSNLLHHICETHPSAKETFVSVSPILKALVWLGARKDVLDTIGFDDLPCNTHGNAPYQSEVLWRLSRLINLFGKNKMLDPTVVPSCVSLMIAIGMDVQTDFDLKLSITAAINTLIIGYCSRFTMERGEMELSICSRILPLTANLSPANREYLLTFINGVSRTARRIAQWIGFAMLTDDFGAQLASEYVDGPPALSYVIALLNPGSTDESQPGLFDLRRSAEQGDDFDYVALGHHIEVLAHVLMNIAEYVQLEQLEGGPTPAGSFSGVTSDNDSPSKSKSTSEKSKLEAIRMLLERLGNKIVDTRAAHLDRSQTKASILRLTMRMRYQCLASRGKSEKGKDGKLETFWPKA</sequence>
<feature type="region of interest" description="Disordered" evidence="1">
    <location>
        <begin position="102"/>
        <end position="148"/>
    </location>
</feature>
<feature type="region of interest" description="Disordered" evidence="1">
    <location>
        <begin position="667"/>
        <end position="686"/>
    </location>
</feature>
<comment type="caution">
    <text evidence="2">The sequence shown here is derived from an EMBL/GenBank/DDBJ whole genome shotgun (WGS) entry which is preliminary data.</text>
</comment>
<name>A0A4S4KZL9_9AGAM</name>
<feature type="region of interest" description="Disordered" evidence="1">
    <location>
        <begin position="595"/>
        <end position="620"/>
    </location>
</feature>
<evidence type="ECO:0000256" key="1">
    <source>
        <dbReference type="SAM" id="MobiDB-lite"/>
    </source>
</evidence>
<dbReference type="EMBL" id="SGPK01000347">
    <property type="protein sequence ID" value="THH04409.1"/>
    <property type="molecule type" value="Genomic_DNA"/>
</dbReference>
<reference evidence="2 3" key="1">
    <citation type="submission" date="2019-02" db="EMBL/GenBank/DDBJ databases">
        <title>Genome sequencing of the rare red list fungi Phellinidium pouzarii.</title>
        <authorList>
            <person name="Buettner E."/>
            <person name="Kellner H."/>
        </authorList>
    </citation>
    <scope>NUCLEOTIDE SEQUENCE [LARGE SCALE GENOMIC DNA]</scope>
    <source>
        <strain evidence="2 3">DSM 108285</strain>
    </source>
</reference>
<feature type="compositionally biased region" description="Basic and acidic residues" evidence="1">
    <location>
        <begin position="609"/>
        <end position="620"/>
    </location>
</feature>